<feature type="transmembrane region" description="Helical" evidence="2">
    <location>
        <begin position="839"/>
        <end position="857"/>
    </location>
</feature>
<organism evidence="4 5">
    <name type="scientific">Tegillarca granosa</name>
    <name type="common">Malaysian cockle</name>
    <name type="synonym">Anadara granosa</name>
    <dbReference type="NCBI Taxonomy" id="220873"/>
    <lineage>
        <taxon>Eukaryota</taxon>
        <taxon>Metazoa</taxon>
        <taxon>Spiralia</taxon>
        <taxon>Lophotrochozoa</taxon>
        <taxon>Mollusca</taxon>
        <taxon>Bivalvia</taxon>
        <taxon>Autobranchia</taxon>
        <taxon>Pteriomorphia</taxon>
        <taxon>Arcoida</taxon>
        <taxon>Arcoidea</taxon>
        <taxon>Arcidae</taxon>
        <taxon>Tegillarca</taxon>
    </lineage>
</organism>
<feature type="transmembrane region" description="Helical" evidence="2">
    <location>
        <begin position="716"/>
        <end position="733"/>
    </location>
</feature>
<sequence>MTAFNTGIIGYSFGIINVAFLQRYEQNVATTAIIGSVFLGALFMTAPVASMSIKKFSCRVTQIIGGILAFVGFSSGFFVDSLQMFSLTYGVLGGSGMSLCYTVCHVIVCFHFKKYLGLAFGLTIAAIGVGLLASGPVIQSLIDTYGLHGAFMLIGAIALNNVPLALLMFPSNAEISVQEEKSDSDKEHINKMFHLPNLSVLSGSSAHEAALLNTALGIGSTINRLITGVAVGPEGVDPLLLYFGFNGILGLLSLTFPLYFVTYTSQFIYCVIHGTYTGGVNAVRSPLYLQIVGLQYHSTAVGLMFFVEGIAFLVGPPLGGKYDLENRPIASIVIHRFSCRVTQILGGILAFVGFSAGFFVESLEMFSLTYGLMAGSGMSLCYTVCHVIICFHFKKYLGLAFGITIAAIVFPKTAEMPVKRKRNNSKQDKRNQNSRNLCQVCQWDIFKIKSFAIVLTADFFYSLPYAIILFHLPNLSVISGSSTDDAALLYTAIGIGSTINRLLTGLAIGPEGVDPLLLYLGFNGILGLLSLTFPLYFGTYTSQFIYCVIHGTYTGGVNAVRSPLYLQIVGLHYHPTAVGLMFFVEGIAFIIGPPLGGPIASSGLNLCYTVCYVINCFHFKKYLGLAFGITVSAIGLGLLASGPVIQFLIDTYGLHGAFLLMGGMALNNVTFAFLLFPTSAEISMKKERISAKHDKTIKDSCNPCQVFQCNIFKIKSFVIVLAADFLFSLPYAITVFHLPNLSVLSGSSTDEAALLNTALGIGSTTFRLIAGIAIGPEGIDPLLLFLGFNGLLGFLSLTFPLYYWTYTGRFIFCVLYGSYSGGVNGVRNPLYLLLADQQYYSTAIGLMLFAEGIAFVIGPPLGGWIFDITGSYELSFYIAEK</sequence>
<feature type="domain" description="Major facilitator superfamily (MFS) profile" evidence="3">
    <location>
        <begin position="716"/>
        <end position="881"/>
    </location>
</feature>
<dbReference type="InterPro" id="IPR020846">
    <property type="entry name" value="MFS_dom"/>
</dbReference>
<feature type="transmembrane region" description="Helical" evidence="2">
    <location>
        <begin position="655"/>
        <end position="676"/>
    </location>
</feature>
<accession>A0ABQ9FFD5</accession>
<feature type="transmembrane region" description="Helical" evidence="2">
    <location>
        <begin position="115"/>
        <end position="138"/>
    </location>
</feature>
<feature type="transmembrane region" description="Helical" evidence="2">
    <location>
        <begin position="782"/>
        <end position="803"/>
    </location>
</feature>
<evidence type="ECO:0000256" key="1">
    <source>
        <dbReference type="ARBA" id="ARBA00004141"/>
    </source>
</evidence>
<feature type="transmembrane region" description="Helical" evidence="2">
    <location>
        <begin position="809"/>
        <end position="827"/>
    </location>
</feature>
<dbReference type="SUPFAM" id="SSF103473">
    <property type="entry name" value="MFS general substrate transporter"/>
    <property type="match status" value="3"/>
</dbReference>
<dbReference type="PROSITE" id="PS50850">
    <property type="entry name" value="MFS"/>
    <property type="match status" value="1"/>
</dbReference>
<name>A0ABQ9FFD5_TEGGR</name>
<feature type="transmembrane region" description="Helical" evidence="2">
    <location>
        <begin position="85"/>
        <end position="108"/>
    </location>
</feature>
<dbReference type="InterPro" id="IPR011701">
    <property type="entry name" value="MFS"/>
</dbReference>
<feature type="transmembrane region" description="Helical" evidence="2">
    <location>
        <begin position="487"/>
        <end position="509"/>
    </location>
</feature>
<protein>
    <recommendedName>
        <fullName evidence="3">Major facilitator superfamily (MFS) profile domain-containing protein</fullName>
    </recommendedName>
</protein>
<keyword evidence="5" id="KW-1185">Reference proteome</keyword>
<gene>
    <name evidence="4" type="ORF">KUTeg_006040</name>
</gene>
<feature type="transmembrane region" description="Helical" evidence="2">
    <location>
        <begin position="60"/>
        <end position="79"/>
    </location>
</feature>
<dbReference type="PANTHER" id="PTHR11360:SF260">
    <property type="entry name" value="MFS DOMAIN-CONTAINING PROTEIN"/>
    <property type="match status" value="1"/>
</dbReference>
<feature type="transmembrane region" description="Helical" evidence="2">
    <location>
        <begin position="28"/>
        <end position="48"/>
    </location>
</feature>
<comment type="subcellular location">
    <subcellularLocation>
        <location evidence="1">Membrane</location>
        <topology evidence="1">Multi-pass membrane protein</topology>
    </subcellularLocation>
</comment>
<evidence type="ECO:0000259" key="3">
    <source>
        <dbReference type="PROSITE" id="PS50850"/>
    </source>
</evidence>
<dbReference type="InterPro" id="IPR036259">
    <property type="entry name" value="MFS_trans_sf"/>
</dbReference>
<dbReference type="Pfam" id="PF07690">
    <property type="entry name" value="MFS_1"/>
    <property type="match status" value="2"/>
</dbReference>
<reference evidence="4 5" key="1">
    <citation type="submission" date="2022-12" db="EMBL/GenBank/DDBJ databases">
        <title>Chromosome-level genome of Tegillarca granosa.</title>
        <authorList>
            <person name="Kim J."/>
        </authorList>
    </citation>
    <scope>NUCLEOTIDE SEQUENCE [LARGE SCALE GENOMIC DNA]</scope>
    <source>
        <strain evidence="4">Teg-2019</strain>
        <tissue evidence="4">Adductor muscle</tissue>
    </source>
</reference>
<dbReference type="Proteomes" id="UP001217089">
    <property type="component" value="Unassembled WGS sequence"/>
</dbReference>
<feature type="transmembrane region" description="Helical" evidence="2">
    <location>
        <begin position="341"/>
        <end position="360"/>
    </location>
</feature>
<keyword evidence="2" id="KW-0812">Transmembrane</keyword>
<evidence type="ECO:0000313" key="5">
    <source>
        <dbReference type="Proteomes" id="UP001217089"/>
    </source>
</evidence>
<keyword evidence="2" id="KW-1133">Transmembrane helix</keyword>
<feature type="transmembrane region" description="Helical" evidence="2">
    <location>
        <begin position="395"/>
        <end position="414"/>
    </location>
</feature>
<feature type="transmembrane region" description="Helical" evidence="2">
    <location>
        <begin position="451"/>
        <end position="472"/>
    </location>
</feature>
<dbReference type="Gene3D" id="1.20.1250.20">
    <property type="entry name" value="MFS general substrate transporter like domains"/>
    <property type="match status" value="3"/>
</dbReference>
<feature type="transmembrane region" description="Helical" evidence="2">
    <location>
        <begin position="150"/>
        <end position="169"/>
    </location>
</feature>
<feature type="transmembrane region" description="Helical" evidence="2">
    <location>
        <begin position="622"/>
        <end position="649"/>
    </location>
</feature>
<feature type="transmembrane region" description="Helical" evidence="2">
    <location>
        <begin position="572"/>
        <end position="591"/>
    </location>
</feature>
<evidence type="ECO:0000256" key="2">
    <source>
        <dbReference type="SAM" id="Phobius"/>
    </source>
</evidence>
<feature type="transmembrane region" description="Helical" evidence="2">
    <location>
        <begin position="753"/>
        <end position="775"/>
    </location>
</feature>
<feature type="transmembrane region" description="Helical" evidence="2">
    <location>
        <begin position="597"/>
        <end position="615"/>
    </location>
</feature>
<keyword evidence="2" id="KW-0472">Membrane</keyword>
<feature type="transmembrane region" description="Helical" evidence="2">
    <location>
        <begin position="516"/>
        <end position="537"/>
    </location>
</feature>
<comment type="caution">
    <text evidence="4">The sequence shown here is derived from an EMBL/GenBank/DDBJ whole genome shotgun (WGS) entry which is preliminary data.</text>
</comment>
<feature type="transmembrane region" description="Helical" evidence="2">
    <location>
        <begin position="367"/>
        <end position="389"/>
    </location>
</feature>
<feature type="transmembrane region" description="Helical" evidence="2">
    <location>
        <begin position="239"/>
        <end position="260"/>
    </location>
</feature>
<proteinExistence type="predicted"/>
<dbReference type="PANTHER" id="PTHR11360">
    <property type="entry name" value="MONOCARBOXYLATE TRANSPORTER"/>
    <property type="match status" value="1"/>
</dbReference>
<dbReference type="EMBL" id="JARBDR010000328">
    <property type="protein sequence ID" value="KAJ8316026.1"/>
    <property type="molecule type" value="Genomic_DNA"/>
</dbReference>
<dbReference type="InterPro" id="IPR050327">
    <property type="entry name" value="Proton-linked_MCT"/>
</dbReference>
<evidence type="ECO:0000313" key="4">
    <source>
        <dbReference type="EMBL" id="KAJ8316026.1"/>
    </source>
</evidence>